<organism evidence="6 7">
    <name type="scientific">Roseinatronobacter domitianus</name>
    <dbReference type="NCBI Taxonomy" id="2940293"/>
    <lineage>
        <taxon>Bacteria</taxon>
        <taxon>Pseudomonadati</taxon>
        <taxon>Pseudomonadota</taxon>
        <taxon>Alphaproteobacteria</taxon>
        <taxon>Rhodobacterales</taxon>
        <taxon>Paracoccaceae</taxon>
        <taxon>Roseinatronobacter</taxon>
    </lineage>
</organism>
<name>A0ABT0LY43_9RHOB</name>
<feature type="transmembrane region" description="Helical" evidence="5">
    <location>
        <begin position="237"/>
        <end position="257"/>
    </location>
</feature>
<keyword evidence="4 5" id="KW-0472">Membrane</keyword>
<evidence type="ECO:0000256" key="1">
    <source>
        <dbReference type="ARBA" id="ARBA00004141"/>
    </source>
</evidence>
<feature type="transmembrane region" description="Helical" evidence="5">
    <location>
        <begin position="212"/>
        <end position="231"/>
    </location>
</feature>
<keyword evidence="7" id="KW-1185">Reference proteome</keyword>
<dbReference type="Pfam" id="PF03595">
    <property type="entry name" value="SLAC1"/>
    <property type="match status" value="1"/>
</dbReference>
<feature type="transmembrane region" description="Helical" evidence="5">
    <location>
        <begin position="56"/>
        <end position="74"/>
    </location>
</feature>
<feature type="transmembrane region" description="Helical" evidence="5">
    <location>
        <begin position="94"/>
        <end position="114"/>
    </location>
</feature>
<protein>
    <submittedName>
        <fullName evidence="6">Tellurium resistance protein</fullName>
    </submittedName>
</protein>
<feature type="transmembrane region" description="Helical" evidence="5">
    <location>
        <begin position="179"/>
        <end position="200"/>
    </location>
</feature>
<dbReference type="Gene3D" id="1.50.10.150">
    <property type="entry name" value="Voltage-dependent anion channel"/>
    <property type="match status" value="1"/>
</dbReference>
<evidence type="ECO:0000256" key="3">
    <source>
        <dbReference type="ARBA" id="ARBA00022989"/>
    </source>
</evidence>
<dbReference type="InterPro" id="IPR004695">
    <property type="entry name" value="SLAC1/Mae1/Ssu1/TehA"/>
</dbReference>
<accession>A0ABT0LY43</accession>
<reference evidence="6 7" key="1">
    <citation type="submission" date="2022-05" db="EMBL/GenBank/DDBJ databases">
        <title>Seasonal and diel survey of microbial diversity of the Tyrrhenian coast.</title>
        <authorList>
            <person name="Gattoni G."/>
            <person name="Corral P."/>
        </authorList>
    </citation>
    <scope>NUCLEOTIDE SEQUENCE [LARGE SCALE GENOMIC DNA]</scope>
    <source>
        <strain evidence="6 7">V10</strain>
    </source>
</reference>
<dbReference type="PANTHER" id="PTHR37955">
    <property type="entry name" value="TELLURITE RESISTANCE PROTEIN TEHA"/>
    <property type="match status" value="1"/>
</dbReference>
<evidence type="ECO:0000313" key="7">
    <source>
        <dbReference type="Proteomes" id="UP001202550"/>
    </source>
</evidence>
<evidence type="ECO:0000256" key="4">
    <source>
        <dbReference type="ARBA" id="ARBA00023136"/>
    </source>
</evidence>
<dbReference type="CDD" id="cd09322">
    <property type="entry name" value="TDT_TehA_like"/>
    <property type="match status" value="1"/>
</dbReference>
<dbReference type="Proteomes" id="UP001202550">
    <property type="component" value="Unassembled WGS sequence"/>
</dbReference>
<proteinExistence type="predicted"/>
<keyword evidence="2 5" id="KW-0812">Transmembrane</keyword>
<feature type="transmembrane region" description="Helical" evidence="5">
    <location>
        <begin position="288"/>
        <end position="309"/>
    </location>
</feature>
<comment type="caution">
    <text evidence="6">The sequence shown here is derived from an EMBL/GenBank/DDBJ whole genome shotgun (WGS) entry which is preliminary data.</text>
</comment>
<evidence type="ECO:0000256" key="2">
    <source>
        <dbReference type="ARBA" id="ARBA00022692"/>
    </source>
</evidence>
<dbReference type="InterPro" id="IPR038665">
    <property type="entry name" value="Voltage-dep_anion_channel_sf"/>
</dbReference>
<feature type="transmembrane region" description="Helical" evidence="5">
    <location>
        <begin position="264"/>
        <end position="282"/>
    </location>
</feature>
<evidence type="ECO:0000256" key="5">
    <source>
        <dbReference type="SAM" id="Phobius"/>
    </source>
</evidence>
<feature type="transmembrane region" description="Helical" evidence="5">
    <location>
        <begin position="120"/>
        <end position="141"/>
    </location>
</feature>
<gene>
    <name evidence="6" type="ORF">M3N55_02195</name>
</gene>
<dbReference type="InterPro" id="IPR052951">
    <property type="entry name" value="Tellurite_res_ion_channel"/>
</dbReference>
<dbReference type="PANTHER" id="PTHR37955:SF1">
    <property type="entry name" value="DEP DOMAIN-CONTAINING PROTEIN"/>
    <property type="match status" value="1"/>
</dbReference>
<feature type="transmembrane region" description="Helical" evidence="5">
    <location>
        <begin position="30"/>
        <end position="50"/>
    </location>
</feature>
<dbReference type="EMBL" id="JALZWP010000002">
    <property type="protein sequence ID" value="MCL1627530.1"/>
    <property type="molecule type" value="Genomic_DNA"/>
</dbReference>
<feature type="transmembrane region" description="Helical" evidence="5">
    <location>
        <begin position="153"/>
        <end position="173"/>
    </location>
</feature>
<comment type="subcellular location">
    <subcellularLocation>
        <location evidence="1">Membrane</location>
        <topology evidence="1">Multi-pass membrane protein</topology>
    </subcellularLocation>
</comment>
<sequence>MTSRRPLPPPLELPKPGFGRRTPPALFQPIMGLFGLGLGWRAAAGAFGVTPAIGDLILGATSILFLYTFAAYLAKPLRRPATFMEDLRVLPGRAGLSAASLCLMLFAVVLAPYASGLATGLTLLAFAVHVGLVVAITLAILRGPEEGRVVTPVFHLSYVGFIIGGLAANALGYPEIARWLLWSMLLPAGLIWGASARQLLTRVPPAPLRPLLAIHLAPASLFTMVAAGAGLQAPAYAFSALAAAILIALVVSARWLVTAGFSPLWGAFTFPLAAFASALVTLSQGQGAMSGIGGIALVAATLVVPWVAYRVFKLWPGGKLAAKTNAAEA</sequence>
<evidence type="ECO:0000313" key="6">
    <source>
        <dbReference type="EMBL" id="MCL1627530.1"/>
    </source>
</evidence>
<dbReference type="RefSeq" id="WP_249055959.1">
    <property type="nucleotide sequence ID" value="NZ_JALZWP010000002.1"/>
</dbReference>
<keyword evidence="3 5" id="KW-1133">Transmembrane helix</keyword>